<dbReference type="Proteomes" id="UP000075882">
    <property type="component" value="Unassembled WGS sequence"/>
</dbReference>
<dbReference type="InterPro" id="IPR019384">
    <property type="entry name" value="FHIP"/>
</dbReference>
<evidence type="ECO:0000259" key="3">
    <source>
        <dbReference type="Pfam" id="PF19314"/>
    </source>
</evidence>
<feature type="region of interest" description="Disordered" evidence="2">
    <location>
        <begin position="276"/>
        <end position="308"/>
    </location>
</feature>
<reference evidence="4" key="1">
    <citation type="submission" date="2022-08" db="UniProtKB">
        <authorList>
            <consortium name="EnsemblMetazoa"/>
        </authorList>
    </citation>
    <scope>IDENTIFICATION</scope>
</reference>
<sequence length="868" mass="96566">LLREQSTPSPTAVRKLMFLCRKLTEIDKMFGKLSEVLQTAADVLAPPPTALQDFDYHYRLVKNFYVADKTVPKIHINDTNIPSHLDQMLQILIREEQQRLEVPTKADSDTDASSSSGVESVSAKPSQPSPPKAECMEFVLSARPLDVLIEFAVNDTPPGARYIVLNWVRRFLSCLKCPPLGHASIFQPVQRLVDICSGTYASPYEREEILFLETVAGLVRKDSVLVNLFLKSHHHSAQMLANWKGLGVNKAPVNNPLFVSTKIEYDSRRISLVAEEASEGPSAGREESAQHLPPVDGANGGEESESCDCDDEDHFSLFDAIVSYLDSADSTIVVRACEGVLILASLPTLQPSCKAIRNTISRFATMMAGRLASNCQQIPEDMDTGDIEDANVTWGLFPRDPEQPHYIGRYQLTAFLCWLDYCDCLLKESALLVPELGPRVRDEMLINYIEPALVGCYAPFMLVLTAKIIKKTQSKALLDEIANWLIGEDELMDINNCLLTILIENAHENTDILLPTLQFVESLLDNPHEKILHGMLFFYINTRGYYDGTAHTIQSWSDEEDNRERRRGSADDPIKSRTLAPSNILRVINHFLLLLPRQIVSDAGGICYEEYMQDANRHYQTWIKKTHGFSWPVEAIWPDSGDSSPLAGTSVEPPLATSGAAGLMTVVPLAPMKQPKKQRNPKYTTDGSQTNAIDLQTCGDSGISEESFYEGPLLKLLFSHVKQMNTQPYELNLAVIAILSKLALFPHPYLHEILLNPEIPVAAGATTLWSVMQFLARQLLSEIPRVDGFQEKIKDTGRRLLSNPPLYHKDCGEAGDAGCVGESAAAGTAVEEEEDEINDPLFESIVVLEEFCKELAAIAFVKYHHAKE</sequence>
<dbReference type="AlphaFoldDB" id="A0A8W7PPQ4"/>
<comment type="similarity">
    <text evidence="1">Belongs to the FHIP family.</text>
</comment>
<feature type="compositionally biased region" description="Low complexity" evidence="2">
    <location>
        <begin position="111"/>
        <end position="126"/>
    </location>
</feature>
<proteinExistence type="inferred from homology"/>
<dbReference type="PANTHER" id="PTHR21705:SF12">
    <property type="entry name" value="FHF COMPLEX SUBUNIT HOOK-INTERACTING PROTEIN C-TERMINAL DOMAIN-CONTAINING PROTEIN"/>
    <property type="match status" value="1"/>
</dbReference>
<evidence type="ECO:0000256" key="1">
    <source>
        <dbReference type="ARBA" id="ARBA00024336"/>
    </source>
</evidence>
<dbReference type="EnsemblMetazoa" id="ACOM035557-RA">
    <property type="protein sequence ID" value="ACOM035557-PA.1"/>
    <property type="gene ID" value="ACOM035557"/>
</dbReference>
<accession>A0A8W7PPQ4</accession>
<feature type="domain" description="FHF complex subunit HOOK-interacting protein C-terminal" evidence="3">
    <location>
        <begin position="710"/>
        <end position="801"/>
    </location>
</feature>
<dbReference type="Pfam" id="PF10257">
    <property type="entry name" value="RAI16-like"/>
    <property type="match status" value="1"/>
</dbReference>
<protein>
    <recommendedName>
        <fullName evidence="3">FHF complex subunit HOOK-interacting protein C-terminal domain-containing protein</fullName>
    </recommendedName>
</protein>
<dbReference type="PANTHER" id="PTHR21705">
    <property type="entry name" value="RAI16 PROTEIN-RELATED"/>
    <property type="match status" value="1"/>
</dbReference>
<dbReference type="VEuPathDB" id="VectorBase:ACON2_040050"/>
<dbReference type="Pfam" id="PF19314">
    <property type="entry name" value="DUF5917"/>
    <property type="match status" value="1"/>
</dbReference>
<dbReference type="InterPro" id="IPR045669">
    <property type="entry name" value="FHIP_C"/>
</dbReference>
<dbReference type="InterPro" id="IPR045668">
    <property type="entry name" value="FHIP_KELAA_motif"/>
</dbReference>
<evidence type="ECO:0000256" key="2">
    <source>
        <dbReference type="SAM" id="MobiDB-lite"/>
    </source>
</evidence>
<name>A0A8W7PPQ4_ANOCL</name>
<evidence type="ECO:0000313" key="4">
    <source>
        <dbReference type="EnsemblMetazoa" id="ACOM035557-PA.1"/>
    </source>
</evidence>
<feature type="region of interest" description="Disordered" evidence="2">
    <location>
        <begin position="100"/>
        <end position="132"/>
    </location>
</feature>
<organism evidence="4">
    <name type="scientific">Anopheles coluzzii</name>
    <name type="common">African malaria mosquito</name>
    <dbReference type="NCBI Taxonomy" id="1518534"/>
    <lineage>
        <taxon>Eukaryota</taxon>
        <taxon>Metazoa</taxon>
        <taxon>Ecdysozoa</taxon>
        <taxon>Arthropoda</taxon>
        <taxon>Hexapoda</taxon>
        <taxon>Insecta</taxon>
        <taxon>Pterygota</taxon>
        <taxon>Neoptera</taxon>
        <taxon>Endopterygota</taxon>
        <taxon>Diptera</taxon>
        <taxon>Nematocera</taxon>
        <taxon>Culicoidea</taxon>
        <taxon>Culicidae</taxon>
        <taxon>Anophelinae</taxon>
        <taxon>Anopheles</taxon>
    </lineage>
</organism>
<dbReference type="Pfam" id="PF19311">
    <property type="entry name" value="KELAA"/>
    <property type="match status" value="1"/>
</dbReference>